<dbReference type="InterPro" id="IPR008144">
    <property type="entry name" value="Guanylate_kin-like_dom"/>
</dbReference>
<evidence type="ECO:0000256" key="1">
    <source>
        <dbReference type="SAM" id="MobiDB-lite"/>
    </source>
</evidence>
<dbReference type="Proteomes" id="UP001620626">
    <property type="component" value="Unassembled WGS sequence"/>
</dbReference>
<dbReference type="Gene3D" id="2.30.30.40">
    <property type="entry name" value="SH3 Domains"/>
    <property type="match status" value="1"/>
</dbReference>
<gene>
    <name evidence="3" type="ORF">niasHT_036661</name>
</gene>
<dbReference type="PROSITE" id="PS50052">
    <property type="entry name" value="GUANYLATE_KINASE_2"/>
    <property type="match status" value="1"/>
</dbReference>
<dbReference type="EMBL" id="JBICBT010001283">
    <property type="protein sequence ID" value="KAL3075200.1"/>
    <property type="molecule type" value="Genomic_DNA"/>
</dbReference>
<evidence type="ECO:0000313" key="4">
    <source>
        <dbReference type="Proteomes" id="UP001620626"/>
    </source>
</evidence>
<dbReference type="AlphaFoldDB" id="A0ABD2IBI3"/>
<name>A0ABD2IBI3_9BILA</name>
<reference evidence="3 4" key="1">
    <citation type="submission" date="2024-10" db="EMBL/GenBank/DDBJ databases">
        <authorList>
            <person name="Kim D."/>
        </authorList>
    </citation>
    <scope>NUCLEOTIDE SEQUENCE [LARGE SCALE GENOMIC DNA]</scope>
    <source>
        <strain evidence="3">BH-2024</strain>
    </source>
</reference>
<dbReference type="InterPro" id="IPR008145">
    <property type="entry name" value="GK/Ca_channel_bsu"/>
</dbReference>
<dbReference type="Pfam" id="PF00625">
    <property type="entry name" value="Guanylate_kin"/>
    <property type="match status" value="1"/>
</dbReference>
<accession>A0ABD2IBI3</accession>
<evidence type="ECO:0000259" key="2">
    <source>
        <dbReference type="PROSITE" id="PS50052"/>
    </source>
</evidence>
<dbReference type="InterPro" id="IPR050716">
    <property type="entry name" value="MAGUK"/>
</dbReference>
<keyword evidence="4" id="KW-1185">Reference proteome</keyword>
<organism evidence="3 4">
    <name type="scientific">Heterodera trifolii</name>
    <dbReference type="NCBI Taxonomy" id="157864"/>
    <lineage>
        <taxon>Eukaryota</taxon>
        <taxon>Metazoa</taxon>
        <taxon>Ecdysozoa</taxon>
        <taxon>Nematoda</taxon>
        <taxon>Chromadorea</taxon>
        <taxon>Rhabditida</taxon>
        <taxon>Tylenchina</taxon>
        <taxon>Tylenchomorpha</taxon>
        <taxon>Tylenchoidea</taxon>
        <taxon>Heteroderidae</taxon>
        <taxon>Heteroderinae</taxon>
        <taxon>Heterodera</taxon>
    </lineage>
</organism>
<dbReference type="Gene3D" id="3.30.63.10">
    <property type="entry name" value="Guanylate Kinase phosphate binding domain"/>
    <property type="match status" value="1"/>
</dbReference>
<protein>
    <recommendedName>
        <fullName evidence="2">Guanylate kinase-like domain-containing protein</fullName>
    </recommendedName>
</protein>
<sequence length="361" mass="39835">MPNGAVCTGSSTAHPHIHHHHQHHQPDERRAATMLRPTRIATLAEHEEEQDECCSSSDMATTSAPLPGDDDDLLLCAVSRVRLVQFSKDTEEPMGITLKVRLLRDARGAVTFKIVPSLSLRARRLAKFFSARHSAFDYEPPQDDLIRCPSSGVPFRTGDILQYDLQGRPQLVAGPLCVPFTCAWRLLKMALFFCLPMYKHGFRLRSCKCGGLHFGRGICQPHRCPPCPKGKCQKGRSMPTSTSMIGNNVGAGAATSHPATPNMAGVGQVSLVPQQNACTARRPRGWSNGTSKTRVIKLHPASHLPTHIPPGKKFKLIAYGIVANLKTPRRTPRRDEIDGKHYFFVSNDALLADIQANEYLE</sequence>
<dbReference type="PANTHER" id="PTHR23122">
    <property type="entry name" value="MEMBRANE-ASSOCIATED GUANYLATE KINASE MAGUK"/>
    <property type="match status" value="1"/>
</dbReference>
<comment type="caution">
    <text evidence="3">The sequence shown here is derived from an EMBL/GenBank/DDBJ whole genome shotgun (WGS) entry which is preliminary data.</text>
</comment>
<evidence type="ECO:0000313" key="3">
    <source>
        <dbReference type="EMBL" id="KAL3075200.1"/>
    </source>
</evidence>
<feature type="region of interest" description="Disordered" evidence="1">
    <location>
        <begin position="1"/>
        <end position="29"/>
    </location>
</feature>
<feature type="domain" description="Guanylate kinase-like" evidence="2">
    <location>
        <begin position="275"/>
        <end position="361"/>
    </location>
</feature>
<proteinExistence type="predicted"/>